<evidence type="ECO:0000313" key="2">
    <source>
        <dbReference type="Proteomes" id="UP000053732"/>
    </source>
</evidence>
<accession>A0A0G4PBH1</accession>
<sequence>MPPVLSSWQDDLLHECRIFKANLDTQANILRCDPDGRGKERIGDVIRAVWKIAIQTDQIINIALSMVAEASDSEIIRRNTTFWHRGRDGDYKFENVFLGMKLNMSILLWTLKKDPCQCRCNYFARSLERIAGEVSYHLNV</sequence>
<reference evidence="1 2" key="1">
    <citation type="journal article" date="2014" name="Nat. Commun.">
        <title>Multiple recent horizontal transfers of a large genomic region in cheese making fungi.</title>
        <authorList>
            <person name="Cheeseman K."/>
            <person name="Ropars J."/>
            <person name="Renault P."/>
            <person name="Dupont J."/>
            <person name="Gouzy J."/>
            <person name="Branca A."/>
            <person name="Abraham A.L."/>
            <person name="Ceppi M."/>
            <person name="Conseiller E."/>
            <person name="Debuchy R."/>
            <person name="Malagnac F."/>
            <person name="Goarin A."/>
            <person name="Silar P."/>
            <person name="Lacoste S."/>
            <person name="Sallet E."/>
            <person name="Bensimon A."/>
            <person name="Giraud T."/>
            <person name="Brygoo Y."/>
        </authorList>
    </citation>
    <scope>NUCLEOTIDE SEQUENCE [LARGE SCALE GENOMIC DNA]</scope>
    <source>
        <strain evidence="2">FM 013</strain>
    </source>
</reference>
<protein>
    <submittedName>
        <fullName evidence="1">Str. FM013</fullName>
    </submittedName>
</protein>
<gene>
    <name evidence="1" type="ORF">PCAMFM013_S010g000105</name>
</gene>
<evidence type="ECO:0000313" key="1">
    <source>
        <dbReference type="EMBL" id="CRL23667.1"/>
    </source>
</evidence>
<dbReference type="EMBL" id="HG793143">
    <property type="protein sequence ID" value="CRL23667.1"/>
    <property type="molecule type" value="Genomic_DNA"/>
</dbReference>
<keyword evidence="2" id="KW-1185">Reference proteome</keyword>
<dbReference type="Proteomes" id="UP000053732">
    <property type="component" value="Unassembled WGS sequence"/>
</dbReference>
<dbReference type="AlphaFoldDB" id="A0A0G4PBH1"/>
<proteinExistence type="predicted"/>
<organism evidence="1 2">
    <name type="scientific">Penicillium camemberti (strain FM 013)</name>
    <dbReference type="NCBI Taxonomy" id="1429867"/>
    <lineage>
        <taxon>Eukaryota</taxon>
        <taxon>Fungi</taxon>
        <taxon>Dikarya</taxon>
        <taxon>Ascomycota</taxon>
        <taxon>Pezizomycotina</taxon>
        <taxon>Eurotiomycetes</taxon>
        <taxon>Eurotiomycetidae</taxon>
        <taxon>Eurotiales</taxon>
        <taxon>Aspergillaceae</taxon>
        <taxon>Penicillium</taxon>
    </lineage>
</organism>
<name>A0A0G4PBH1_PENC3</name>